<reference evidence="2" key="1">
    <citation type="submission" date="2022-11" db="UniProtKB">
        <authorList>
            <consortium name="WormBaseParasite"/>
        </authorList>
    </citation>
    <scope>IDENTIFICATION</scope>
</reference>
<name>A0AC34RSU5_9BILA</name>
<accession>A0AC34RSU5</accession>
<protein>
    <submittedName>
        <fullName evidence="2">Diacylglycerol O-acyltransferase</fullName>
    </submittedName>
</protein>
<evidence type="ECO:0000313" key="1">
    <source>
        <dbReference type="Proteomes" id="UP000887576"/>
    </source>
</evidence>
<dbReference type="WBParaSite" id="JU765_v2.g9953.t1">
    <property type="protein sequence ID" value="JU765_v2.g9953.t1"/>
    <property type="gene ID" value="JU765_v2.g9953"/>
</dbReference>
<organism evidence="1 2">
    <name type="scientific">Panagrolaimus sp. JU765</name>
    <dbReference type="NCBI Taxonomy" id="591449"/>
    <lineage>
        <taxon>Eukaryota</taxon>
        <taxon>Metazoa</taxon>
        <taxon>Ecdysozoa</taxon>
        <taxon>Nematoda</taxon>
        <taxon>Chromadorea</taxon>
        <taxon>Rhabditida</taxon>
        <taxon>Tylenchina</taxon>
        <taxon>Panagrolaimomorpha</taxon>
        <taxon>Panagrolaimoidea</taxon>
        <taxon>Panagrolaimidae</taxon>
        <taxon>Panagrolaimus</taxon>
    </lineage>
</organism>
<proteinExistence type="predicted"/>
<dbReference type="Proteomes" id="UP000887576">
    <property type="component" value="Unplaced"/>
</dbReference>
<sequence>MQGNHNLCVLGGRIGFGSTRTDLFSTLGDLQRFCSRVVCHDFAEKMSNELLHRKVRRPSTSSSSVNEPSKLPRSKPSPPPDQPLHAAQDSLFSTSSGWTNYKGFFNLSMLLLVVSNARVALENLMKYGILISPSSWIGFLSTDFWMWPNLAMVLCSNITCVLVLFTEKALARKWIGNQLAVIWYICLISVHVITPVLITLYLRRNPLFAFHALSIIVIETLKLVSYIHVNYWCRCAREKDEKSKDFAYPANLTLKNLYYFLFAPTLCYELNFPRTPARRKRFIIKRIVELIVFSFVYICLVQQWIFPLVRNSVSTLADMPYGRRIERLLKLAVPNILIWLLMFYTVFHSFMNLLAEILRFADREFYRDFWNAETITYFWQTWNIPVHRWCARHVYKPMVKNKFSRLQALTAVFVISAIFHEYLVSVPLHMFRLWAFGGMLMQIPLGIFTDKILKGGRAGNIVVWLSLILGQPMAILMYVHDWYLINHPEYISANATEPILGPLLG</sequence>
<evidence type="ECO:0000313" key="2">
    <source>
        <dbReference type="WBParaSite" id="JU765_v2.g9953.t1"/>
    </source>
</evidence>